<dbReference type="Proteomes" id="UP000887577">
    <property type="component" value="Unplaced"/>
</dbReference>
<reference evidence="4" key="1">
    <citation type="submission" date="2022-11" db="UniProtKB">
        <authorList>
            <consortium name="WormBaseParasite"/>
        </authorList>
    </citation>
    <scope>IDENTIFICATION</scope>
</reference>
<evidence type="ECO:0000256" key="1">
    <source>
        <dbReference type="SAM" id="Phobius"/>
    </source>
</evidence>
<feature type="transmembrane region" description="Helical" evidence="1">
    <location>
        <begin position="87"/>
        <end position="105"/>
    </location>
</feature>
<dbReference type="GO" id="GO:0016787">
    <property type="term" value="F:hydrolase activity"/>
    <property type="evidence" value="ECO:0007669"/>
    <property type="project" value="InterPro"/>
</dbReference>
<dbReference type="Pfam" id="PF00149">
    <property type="entry name" value="Metallophos"/>
    <property type="match status" value="1"/>
</dbReference>
<sequence length="483" mass="55019">MSIDEPIAATADENASLTTEEIQDDSTTIKQQRHQCLRSRISNFCFNISANVPRHLIWILLLYNVCFMLHQIFFAHPGAPKLDMRRIIFYSFFTFGMLIGSIFIFKRIISIASKNRTKSWYKNGNIALNIFAYIWILMAHSIMIFVNIPLPETFFFPVICYLMLGAWLHCFIFLLIFFIIEKISACIPPLRKYKIFTSETLHTIIAISLAILLTLEGFISTSQAPTVKNLNIGIKNLPKEFDGFSIALVSDIHVGPTVNIKRVQKIVDIVNKLDSDVVTIVGDLVDGYVEYIGKRAKPLSRLKSRYGNFVALGNHDYLHENVEEWIKFFKNDLNLTVLLNSGVIFNKMESQLCLAGVEDYITETMHVEGHKLDPEKALRNCPQNVSTIVLSHQPNGAAKVLKSLPKINKHVDLILSGHTHAGQMFVTAPITYFSNPFFYGLYYFRETDTQIYVSSGVNFWGPPIKMFPSLCEIVNIKLRRTSV</sequence>
<keyword evidence="1" id="KW-0812">Transmembrane</keyword>
<feature type="transmembrane region" description="Helical" evidence="1">
    <location>
        <begin position="201"/>
        <end position="219"/>
    </location>
</feature>
<name>A0A914Y5N4_9BILA</name>
<dbReference type="InterPro" id="IPR004843">
    <property type="entry name" value="Calcineurin-like_PHP"/>
</dbReference>
<dbReference type="InterPro" id="IPR029052">
    <property type="entry name" value="Metallo-depent_PP-like"/>
</dbReference>
<dbReference type="PANTHER" id="PTHR31302:SF0">
    <property type="entry name" value="TRANSMEMBRANE PROTEIN WITH METALLOPHOSPHOESTERASE DOMAIN"/>
    <property type="match status" value="1"/>
</dbReference>
<dbReference type="WBParaSite" id="PSU_v2.g15508.t1">
    <property type="protein sequence ID" value="PSU_v2.g15508.t1"/>
    <property type="gene ID" value="PSU_v2.g15508"/>
</dbReference>
<dbReference type="SUPFAM" id="SSF56300">
    <property type="entry name" value="Metallo-dependent phosphatases"/>
    <property type="match status" value="1"/>
</dbReference>
<dbReference type="Gene3D" id="3.60.21.10">
    <property type="match status" value="1"/>
</dbReference>
<keyword evidence="1" id="KW-1133">Transmembrane helix</keyword>
<feature type="transmembrane region" description="Helical" evidence="1">
    <location>
        <begin position="154"/>
        <end position="180"/>
    </location>
</feature>
<dbReference type="AlphaFoldDB" id="A0A914Y5N4"/>
<keyword evidence="1" id="KW-0472">Membrane</keyword>
<dbReference type="PANTHER" id="PTHR31302">
    <property type="entry name" value="TRANSMEMBRANE PROTEIN WITH METALLOPHOSPHOESTERASE DOMAIN-RELATED"/>
    <property type="match status" value="1"/>
</dbReference>
<accession>A0A914Y5N4</accession>
<evidence type="ECO:0000259" key="2">
    <source>
        <dbReference type="Pfam" id="PF00149"/>
    </source>
</evidence>
<proteinExistence type="predicted"/>
<dbReference type="CDD" id="cd07385">
    <property type="entry name" value="MPP_YkuE_C"/>
    <property type="match status" value="1"/>
</dbReference>
<keyword evidence="3" id="KW-1185">Reference proteome</keyword>
<protein>
    <submittedName>
        <fullName evidence="4">Calcineurin-like phosphoesterase domain-containing protein</fullName>
    </submittedName>
</protein>
<evidence type="ECO:0000313" key="3">
    <source>
        <dbReference type="Proteomes" id="UP000887577"/>
    </source>
</evidence>
<dbReference type="InterPro" id="IPR051158">
    <property type="entry name" value="Metallophosphoesterase_sf"/>
</dbReference>
<feature type="domain" description="Calcineurin-like phosphoesterase" evidence="2">
    <location>
        <begin position="245"/>
        <end position="421"/>
    </location>
</feature>
<organism evidence="3 4">
    <name type="scientific">Panagrolaimus superbus</name>
    <dbReference type="NCBI Taxonomy" id="310955"/>
    <lineage>
        <taxon>Eukaryota</taxon>
        <taxon>Metazoa</taxon>
        <taxon>Ecdysozoa</taxon>
        <taxon>Nematoda</taxon>
        <taxon>Chromadorea</taxon>
        <taxon>Rhabditida</taxon>
        <taxon>Tylenchina</taxon>
        <taxon>Panagrolaimomorpha</taxon>
        <taxon>Panagrolaimoidea</taxon>
        <taxon>Panagrolaimidae</taxon>
        <taxon>Panagrolaimus</taxon>
    </lineage>
</organism>
<feature type="transmembrane region" description="Helical" evidence="1">
    <location>
        <begin position="56"/>
        <end position="75"/>
    </location>
</feature>
<evidence type="ECO:0000313" key="4">
    <source>
        <dbReference type="WBParaSite" id="PSU_v2.g15508.t1"/>
    </source>
</evidence>
<feature type="transmembrane region" description="Helical" evidence="1">
    <location>
        <begin position="126"/>
        <end position="148"/>
    </location>
</feature>